<dbReference type="Proteomes" id="UP001634394">
    <property type="component" value="Unassembled WGS sequence"/>
</dbReference>
<dbReference type="InterPro" id="IPR001841">
    <property type="entry name" value="Znf_RING"/>
</dbReference>
<feature type="transmembrane region" description="Helical" evidence="4">
    <location>
        <begin position="482"/>
        <end position="506"/>
    </location>
</feature>
<evidence type="ECO:0000256" key="1">
    <source>
        <dbReference type="ARBA" id="ARBA00022771"/>
    </source>
</evidence>
<feature type="transmembrane region" description="Helical" evidence="4">
    <location>
        <begin position="377"/>
        <end position="401"/>
    </location>
</feature>
<keyword evidence="7" id="KW-1185">Reference proteome</keyword>
<feature type="transmembrane region" description="Helical" evidence="4">
    <location>
        <begin position="113"/>
        <end position="134"/>
    </location>
</feature>
<feature type="transmembrane region" description="Helical" evidence="4">
    <location>
        <begin position="268"/>
        <end position="293"/>
    </location>
</feature>
<keyword evidence="4" id="KW-0472">Membrane</keyword>
<feature type="transmembrane region" description="Helical" evidence="4">
    <location>
        <begin position="245"/>
        <end position="262"/>
    </location>
</feature>
<evidence type="ECO:0000256" key="2">
    <source>
        <dbReference type="ARBA" id="ARBA00022833"/>
    </source>
</evidence>
<feature type="transmembrane region" description="Helical" evidence="4">
    <location>
        <begin position="314"/>
        <end position="331"/>
    </location>
</feature>
<dbReference type="Pfam" id="PF13923">
    <property type="entry name" value="zf-C3HC4_2"/>
    <property type="match status" value="1"/>
</dbReference>
<gene>
    <name evidence="6" type="ORF">ACJMK2_018448</name>
</gene>
<dbReference type="EMBL" id="JBJQND010000016">
    <property type="protein sequence ID" value="KAL3847543.1"/>
    <property type="molecule type" value="Genomic_DNA"/>
</dbReference>
<feature type="transmembrane region" description="Helical" evidence="4">
    <location>
        <begin position="170"/>
        <end position="195"/>
    </location>
</feature>
<name>A0ABD3UGJ7_SINWO</name>
<feature type="transmembrane region" description="Helical" evidence="4">
    <location>
        <begin position="32"/>
        <end position="48"/>
    </location>
</feature>
<keyword evidence="4" id="KW-1133">Transmembrane helix</keyword>
<feature type="transmembrane region" description="Helical" evidence="4">
    <location>
        <begin position="449"/>
        <end position="470"/>
    </location>
</feature>
<organism evidence="6 7">
    <name type="scientific">Sinanodonta woodiana</name>
    <name type="common">Chinese pond mussel</name>
    <name type="synonym">Anodonta woodiana</name>
    <dbReference type="NCBI Taxonomy" id="1069815"/>
    <lineage>
        <taxon>Eukaryota</taxon>
        <taxon>Metazoa</taxon>
        <taxon>Spiralia</taxon>
        <taxon>Lophotrochozoa</taxon>
        <taxon>Mollusca</taxon>
        <taxon>Bivalvia</taxon>
        <taxon>Autobranchia</taxon>
        <taxon>Heteroconchia</taxon>
        <taxon>Palaeoheterodonta</taxon>
        <taxon>Unionida</taxon>
        <taxon>Unionoidea</taxon>
        <taxon>Unionidae</taxon>
        <taxon>Unioninae</taxon>
        <taxon>Sinanodonta</taxon>
    </lineage>
</organism>
<dbReference type="SMART" id="SM00184">
    <property type="entry name" value="RING"/>
    <property type="match status" value="1"/>
</dbReference>
<proteinExistence type="predicted"/>
<sequence length="611" mass="70084">MIFIEPGFGHKMEPLSRMRTLGNRHITYIKDLILYMPVLAIIHLWMVFSPHSESLIANLVSFFIRYGGSLLLLDALSLTRRVIGGFYVLAIPFIVFGYVITSRQQSALNFAPVNSTFLFASLVIFSNIFLLIVLTDASPAFIWISWLQTAAIFVMMMPLYFFKSGEYAEFAFWSFIIIFILISLCSDIPTAYQLIHNMDHNDHMILQYTASITEDRPIKFPFCHIAPVFCFSYYMFAFMSELKSGMTLQAIFSMSTLMHIIVKWCTSFTVLIAIESILVLIGHNIIMLLRYCLINGRENRQRFRQLFNPGRANHMLYLFILCPIFAEYMIESHDKKGLILSAVLHFTFTEFINDVWFMLRSLISHISGNSAERRLRVYIEVFICVVIITVVSILMSLSVAIQFELSIWSAMCTLQSLKLVFDAVMTFVEYTVDMILSCCDINAIKTQTILYFISVSKCIGILFCFVLEGYNGALFPKFPTDSISVMIISGTYLFIMWKVAVPFVLIECIQHLRKTRSRAFVNTLPTATLEQISKLNDVCAICSDEMKDGVVTPCKHIFHLDCLQKASSVRQSCPKCNKLIFTYGKAYKFLVDLLRDLHLMDNLTRHVLDLV</sequence>
<dbReference type="SUPFAM" id="SSF57850">
    <property type="entry name" value="RING/U-box"/>
    <property type="match status" value="1"/>
</dbReference>
<feature type="transmembrane region" description="Helical" evidence="4">
    <location>
        <begin position="218"/>
        <end position="238"/>
    </location>
</feature>
<dbReference type="Gene3D" id="3.30.40.10">
    <property type="entry name" value="Zinc/RING finger domain, C3HC4 (zinc finger)"/>
    <property type="match status" value="1"/>
</dbReference>
<reference evidence="6 7" key="1">
    <citation type="submission" date="2024-11" db="EMBL/GenBank/DDBJ databases">
        <title>Chromosome-level genome assembly of the freshwater bivalve Anodonta woodiana.</title>
        <authorList>
            <person name="Chen X."/>
        </authorList>
    </citation>
    <scope>NUCLEOTIDE SEQUENCE [LARGE SCALE GENOMIC DNA]</scope>
    <source>
        <strain evidence="6">MN2024</strain>
        <tissue evidence="6">Gills</tissue>
    </source>
</reference>
<evidence type="ECO:0000313" key="6">
    <source>
        <dbReference type="EMBL" id="KAL3847543.1"/>
    </source>
</evidence>
<evidence type="ECO:0000313" key="7">
    <source>
        <dbReference type="Proteomes" id="UP001634394"/>
    </source>
</evidence>
<keyword evidence="1 3" id="KW-0863">Zinc-finger</keyword>
<dbReference type="InterPro" id="IPR013083">
    <property type="entry name" value="Znf_RING/FYVE/PHD"/>
</dbReference>
<feature type="transmembrane region" description="Helical" evidence="4">
    <location>
        <begin position="82"/>
        <end position="101"/>
    </location>
</feature>
<keyword evidence="1 3" id="KW-0479">Metal-binding</keyword>
<dbReference type="PROSITE" id="PS50089">
    <property type="entry name" value="ZF_RING_2"/>
    <property type="match status" value="1"/>
</dbReference>
<accession>A0ABD3UGJ7</accession>
<dbReference type="AlphaFoldDB" id="A0ABD3UGJ7"/>
<keyword evidence="2" id="KW-0862">Zinc</keyword>
<keyword evidence="4" id="KW-0812">Transmembrane</keyword>
<feature type="transmembrane region" description="Helical" evidence="4">
    <location>
        <begin position="337"/>
        <end position="356"/>
    </location>
</feature>
<protein>
    <recommendedName>
        <fullName evidence="5">RING-type domain-containing protein</fullName>
    </recommendedName>
</protein>
<feature type="transmembrane region" description="Helical" evidence="4">
    <location>
        <begin position="140"/>
        <end position="161"/>
    </location>
</feature>
<comment type="caution">
    <text evidence="6">The sequence shown here is derived from an EMBL/GenBank/DDBJ whole genome shotgun (WGS) entry which is preliminary data.</text>
</comment>
<evidence type="ECO:0000256" key="3">
    <source>
        <dbReference type="PROSITE-ProRule" id="PRU00175"/>
    </source>
</evidence>
<evidence type="ECO:0000259" key="5">
    <source>
        <dbReference type="PROSITE" id="PS50089"/>
    </source>
</evidence>
<evidence type="ECO:0000256" key="4">
    <source>
        <dbReference type="SAM" id="Phobius"/>
    </source>
</evidence>
<feature type="transmembrane region" description="Helical" evidence="4">
    <location>
        <begin position="407"/>
        <end position="428"/>
    </location>
</feature>
<dbReference type="GO" id="GO:0008270">
    <property type="term" value="F:zinc ion binding"/>
    <property type="evidence" value="ECO:0007669"/>
    <property type="project" value="UniProtKB-KW"/>
</dbReference>
<feature type="domain" description="RING-type" evidence="5">
    <location>
        <begin position="539"/>
        <end position="577"/>
    </location>
</feature>